<dbReference type="Proteomes" id="UP000069272">
    <property type="component" value="Chromosome X"/>
</dbReference>
<dbReference type="VEuPathDB" id="VectorBase:AALB014571"/>
<name>A0A182FY68_ANOAL</name>
<protein>
    <submittedName>
        <fullName evidence="1">Uncharacterized protein</fullName>
    </submittedName>
</protein>
<sequence length="21" mass="2553">MRQTEHLWTHRLPSSIAPVHR</sequence>
<evidence type="ECO:0000313" key="1">
    <source>
        <dbReference type="EnsemblMetazoa" id="AALB014571-PA"/>
    </source>
</evidence>
<evidence type="ECO:0000313" key="2">
    <source>
        <dbReference type="Proteomes" id="UP000069272"/>
    </source>
</evidence>
<proteinExistence type="predicted"/>
<dbReference type="EnsemblMetazoa" id="AALB014571-RA">
    <property type="protein sequence ID" value="AALB014571-PA"/>
    <property type="gene ID" value="AALB014571"/>
</dbReference>
<keyword evidence="2" id="KW-1185">Reference proteome</keyword>
<reference evidence="1" key="2">
    <citation type="submission" date="2022-08" db="UniProtKB">
        <authorList>
            <consortium name="EnsemblMetazoa"/>
        </authorList>
    </citation>
    <scope>IDENTIFICATION</scope>
    <source>
        <strain evidence="1">STECLA/ALBI9_A</strain>
    </source>
</reference>
<dbReference type="AlphaFoldDB" id="A0A182FY68"/>
<accession>A0A182FY68</accession>
<organism evidence="1 2">
    <name type="scientific">Anopheles albimanus</name>
    <name type="common">New world malaria mosquito</name>
    <dbReference type="NCBI Taxonomy" id="7167"/>
    <lineage>
        <taxon>Eukaryota</taxon>
        <taxon>Metazoa</taxon>
        <taxon>Ecdysozoa</taxon>
        <taxon>Arthropoda</taxon>
        <taxon>Hexapoda</taxon>
        <taxon>Insecta</taxon>
        <taxon>Pterygota</taxon>
        <taxon>Neoptera</taxon>
        <taxon>Endopterygota</taxon>
        <taxon>Diptera</taxon>
        <taxon>Nematocera</taxon>
        <taxon>Culicoidea</taxon>
        <taxon>Culicidae</taxon>
        <taxon>Anophelinae</taxon>
        <taxon>Anopheles</taxon>
    </lineage>
</organism>
<reference evidence="1 2" key="1">
    <citation type="journal article" date="2017" name="G3 (Bethesda)">
        <title>The Physical Genome Mapping of Anopheles albimanus Corrected Scaffold Misassemblies and Identified Interarm Rearrangements in Genus Anopheles.</title>
        <authorList>
            <person name="Artemov G.N."/>
            <person name="Peery A.N."/>
            <person name="Jiang X."/>
            <person name="Tu Z."/>
            <person name="Stegniy V.N."/>
            <person name="Sharakhova M.V."/>
            <person name="Sharakhov I.V."/>
        </authorList>
    </citation>
    <scope>NUCLEOTIDE SEQUENCE [LARGE SCALE GENOMIC DNA]</scope>
    <source>
        <strain evidence="1 2">ALBI9_A</strain>
    </source>
</reference>